<dbReference type="PANTHER" id="PTHR14145:SF1">
    <property type="entry name" value="26S PROTEASOME NON-ATPASE REGULATORY SUBUNIT 6"/>
    <property type="match status" value="1"/>
</dbReference>
<dbReference type="PANTHER" id="PTHR14145">
    <property type="entry name" value="26S PROTESOME SUBUNIT 6"/>
    <property type="match status" value="1"/>
</dbReference>
<proteinExistence type="predicted"/>
<feature type="compositionally biased region" description="Polar residues" evidence="2">
    <location>
        <begin position="1"/>
        <end position="11"/>
    </location>
</feature>
<name>A0A1R2BHV4_9CILI</name>
<dbReference type="InterPro" id="IPR036390">
    <property type="entry name" value="WH_DNA-bd_sf"/>
</dbReference>
<evidence type="ECO:0000259" key="3">
    <source>
        <dbReference type="PROSITE" id="PS50250"/>
    </source>
</evidence>
<feature type="compositionally biased region" description="Basic and acidic residues" evidence="2">
    <location>
        <begin position="13"/>
        <end position="24"/>
    </location>
</feature>
<dbReference type="InterPro" id="IPR049549">
    <property type="entry name" value="RPN7_PSMD6_C"/>
</dbReference>
<dbReference type="GO" id="GO:0000502">
    <property type="term" value="C:proteasome complex"/>
    <property type="evidence" value="ECO:0007669"/>
    <property type="project" value="UniProtKB-KW"/>
</dbReference>
<reference evidence="4 5" key="1">
    <citation type="submission" date="2016-11" db="EMBL/GenBank/DDBJ databases">
        <title>The macronuclear genome of Stentor coeruleus: a giant cell with tiny introns.</title>
        <authorList>
            <person name="Slabodnick M."/>
            <person name="Ruby J.G."/>
            <person name="Reiff S.B."/>
            <person name="Swart E.C."/>
            <person name="Gosai S."/>
            <person name="Prabakaran S."/>
            <person name="Witkowska E."/>
            <person name="Larue G.E."/>
            <person name="Fisher S."/>
            <person name="Freeman R.M."/>
            <person name="Gunawardena J."/>
            <person name="Chu W."/>
            <person name="Stover N.A."/>
            <person name="Gregory B.D."/>
            <person name="Nowacki M."/>
            <person name="Derisi J."/>
            <person name="Roy S.W."/>
            <person name="Marshall W.F."/>
            <person name="Sood P."/>
        </authorList>
    </citation>
    <scope>NUCLEOTIDE SEQUENCE [LARGE SCALE GENOMIC DNA]</scope>
    <source>
        <strain evidence="4">WM001</strain>
    </source>
</reference>
<dbReference type="EMBL" id="MPUH01000637">
    <property type="protein sequence ID" value="OMJ76338.1"/>
    <property type="molecule type" value="Genomic_DNA"/>
</dbReference>
<sequence>MSLSRTASVQDWSAKEESMRKAEESSSETPEALSKLYLKLKEAEQNFSELDIRDALIEIGDYFIQQGNCERSLNNYNTAYNKAATTDSKLDITLKIMLVAFKTKDRVLLKKQVEQANTLFDEGGDWEKKNRFKAYEAVYFMMMRNFKQAALNFLDIVATFTSTELISFTVFIQYTIITSIVSLDRATISKKVVNSPEVLSVINEIPVINQLLTGLYKCNYKSFFIALSSVIQIVENDEFISQHSRYWAREMRVVAYSQFLESYRSVTLASMAQNFGVSVNFVDKELCEFIYLGRLACKIDKVNGVIESCRPDTRSSIFNNIVKNGDFLLNRLQKLARVMDV</sequence>
<dbReference type="OrthoDB" id="1452at2759"/>
<dbReference type="FunFam" id="1.25.40.570:FF:000005">
    <property type="entry name" value="26S proteasome regulatory subunit N7"/>
    <property type="match status" value="1"/>
</dbReference>
<gene>
    <name evidence="4" type="ORF">SteCoe_24324</name>
</gene>
<evidence type="ECO:0000256" key="1">
    <source>
        <dbReference type="ARBA" id="ARBA00022942"/>
    </source>
</evidence>
<dbReference type="SUPFAM" id="SSF46785">
    <property type="entry name" value="Winged helix' DNA-binding domain"/>
    <property type="match status" value="1"/>
</dbReference>
<dbReference type="InterPro" id="IPR019585">
    <property type="entry name" value="Rpn7/CSN1"/>
</dbReference>
<evidence type="ECO:0000256" key="2">
    <source>
        <dbReference type="SAM" id="MobiDB-lite"/>
    </source>
</evidence>
<dbReference type="Gene3D" id="1.25.40.570">
    <property type="match status" value="1"/>
</dbReference>
<dbReference type="Pfam" id="PF21154">
    <property type="entry name" value="RPN7_PSMD6_C"/>
    <property type="match status" value="1"/>
</dbReference>
<dbReference type="InterPro" id="IPR000717">
    <property type="entry name" value="PCI_dom"/>
</dbReference>
<evidence type="ECO:0000313" key="4">
    <source>
        <dbReference type="EMBL" id="OMJ76338.1"/>
    </source>
</evidence>
<dbReference type="Proteomes" id="UP000187209">
    <property type="component" value="Unassembled WGS sequence"/>
</dbReference>
<dbReference type="Pfam" id="PF10602">
    <property type="entry name" value="RPN7"/>
    <property type="match status" value="1"/>
</dbReference>
<dbReference type="PROSITE" id="PS50250">
    <property type="entry name" value="PCI"/>
    <property type="match status" value="1"/>
</dbReference>
<accession>A0A1R2BHV4</accession>
<dbReference type="InterPro" id="IPR045135">
    <property type="entry name" value="Rpn7_N"/>
</dbReference>
<comment type="caution">
    <text evidence="4">The sequence shown here is derived from an EMBL/GenBank/DDBJ whole genome shotgun (WGS) entry which is preliminary data.</text>
</comment>
<organism evidence="4 5">
    <name type="scientific">Stentor coeruleus</name>
    <dbReference type="NCBI Taxonomy" id="5963"/>
    <lineage>
        <taxon>Eukaryota</taxon>
        <taxon>Sar</taxon>
        <taxon>Alveolata</taxon>
        <taxon>Ciliophora</taxon>
        <taxon>Postciliodesmatophora</taxon>
        <taxon>Heterotrichea</taxon>
        <taxon>Heterotrichida</taxon>
        <taxon>Stentoridae</taxon>
        <taxon>Stentor</taxon>
    </lineage>
</organism>
<evidence type="ECO:0000313" key="5">
    <source>
        <dbReference type="Proteomes" id="UP000187209"/>
    </source>
</evidence>
<protein>
    <recommendedName>
        <fullName evidence="3">PCI domain-containing protein</fullName>
    </recommendedName>
</protein>
<dbReference type="GO" id="GO:0043161">
    <property type="term" value="P:proteasome-mediated ubiquitin-dependent protein catabolic process"/>
    <property type="evidence" value="ECO:0007669"/>
    <property type="project" value="TreeGrafter"/>
</dbReference>
<keyword evidence="5" id="KW-1185">Reference proteome</keyword>
<dbReference type="SMART" id="SM00088">
    <property type="entry name" value="PINT"/>
    <property type="match status" value="1"/>
</dbReference>
<keyword evidence="1" id="KW-0647">Proteasome</keyword>
<dbReference type="Pfam" id="PF01399">
    <property type="entry name" value="PCI"/>
    <property type="match status" value="1"/>
</dbReference>
<feature type="domain" description="PCI" evidence="3">
    <location>
        <begin position="145"/>
        <end position="313"/>
    </location>
</feature>
<dbReference type="AlphaFoldDB" id="A0A1R2BHV4"/>
<feature type="region of interest" description="Disordered" evidence="2">
    <location>
        <begin position="1"/>
        <end position="28"/>
    </location>
</feature>